<proteinExistence type="predicted"/>
<dbReference type="FunCoup" id="L0HE77">
    <property type="interactions" value="3"/>
</dbReference>
<dbReference type="HOGENOM" id="CLU_075000_0_0_2"/>
<dbReference type="AlphaFoldDB" id="L0HE77"/>
<dbReference type="Pfam" id="PF09754">
    <property type="entry name" value="PAC2"/>
    <property type="match status" value="1"/>
</dbReference>
<dbReference type="eggNOG" id="arCOG00347">
    <property type="taxonomic scope" value="Archaea"/>
</dbReference>
<dbReference type="GeneID" id="14310350"/>
<dbReference type="KEGG" id="mfo:Metfor_1037"/>
<reference evidence="1 2" key="2">
    <citation type="journal article" date="2014" name="Genome Announc.">
        <title>Complete Genome Sequence of Methanoregula formicica SMSPT, a Mesophilic Hydrogenotrophic Methanogen Isolated from a Methanogenic Upflow Anaerobic Sludge Blanket Reactor.</title>
        <authorList>
            <person name="Yamamoto K."/>
            <person name="Tamaki H."/>
            <person name="Cadillo-Quiroz H."/>
            <person name="Imachi H."/>
            <person name="Kyrpides N."/>
            <person name="Woyke T."/>
            <person name="Goodwin L."/>
            <person name="Zinder S.H."/>
            <person name="Kamagata Y."/>
            <person name="Liu W.T."/>
        </authorList>
    </citation>
    <scope>NUCLEOTIDE SEQUENCE [LARGE SCALE GENOMIC DNA]</scope>
    <source>
        <strain evidence="2">DSM 22288 / NBRC 105244 / SMSP</strain>
    </source>
</reference>
<dbReference type="PANTHER" id="PTHR35610">
    <property type="entry name" value="3-ISOPROPYLMALATE DEHYDRATASE-RELATED"/>
    <property type="match status" value="1"/>
</dbReference>
<dbReference type="Gene3D" id="3.40.50.10900">
    <property type="entry name" value="PAC-like subunit"/>
    <property type="match status" value="1"/>
</dbReference>
<name>L0HE77_METFS</name>
<organism evidence="1 2">
    <name type="scientific">Methanoregula formicica (strain DSM 22288 / NBRC 105244 / SMSP)</name>
    <dbReference type="NCBI Taxonomy" id="593750"/>
    <lineage>
        <taxon>Archaea</taxon>
        <taxon>Methanobacteriati</taxon>
        <taxon>Methanobacteriota</taxon>
        <taxon>Stenosarchaea group</taxon>
        <taxon>Methanomicrobia</taxon>
        <taxon>Methanomicrobiales</taxon>
        <taxon>Methanoregulaceae</taxon>
        <taxon>Methanoregula</taxon>
    </lineage>
</organism>
<dbReference type="RefSeq" id="WP_015285050.1">
    <property type="nucleotide sequence ID" value="NC_019943.1"/>
</dbReference>
<dbReference type="NCBIfam" id="TIGR00161">
    <property type="entry name" value="proteasome assembly chaperone family protein"/>
    <property type="match status" value="1"/>
</dbReference>
<protein>
    <submittedName>
        <fullName evidence="1">TIGR00161 family protein</fullName>
    </submittedName>
</protein>
<gene>
    <name evidence="1" type="ordered locus">Metfor_1037</name>
</gene>
<dbReference type="STRING" id="593750.Metfor_1037"/>
<dbReference type="InterPro" id="IPR019151">
    <property type="entry name" value="Proteasome_assmbl_chaperone_2"/>
</dbReference>
<evidence type="ECO:0000313" key="2">
    <source>
        <dbReference type="Proteomes" id="UP000010824"/>
    </source>
</evidence>
<dbReference type="InParanoid" id="L0HE77"/>
<dbReference type="SUPFAM" id="SSF159659">
    <property type="entry name" value="Cgl1923-like"/>
    <property type="match status" value="1"/>
</dbReference>
<evidence type="ECO:0000313" key="1">
    <source>
        <dbReference type="EMBL" id="AGB02086.1"/>
    </source>
</evidence>
<dbReference type="OrthoDB" id="35908at2157"/>
<dbReference type="InterPro" id="IPR038389">
    <property type="entry name" value="PSMG2_sf"/>
</dbReference>
<dbReference type="Proteomes" id="UP000010824">
    <property type="component" value="Chromosome"/>
</dbReference>
<dbReference type="PANTHER" id="PTHR35610:SF8">
    <property type="entry name" value="3-ISOPROPYLMALATE DEHYDRATASE"/>
    <property type="match status" value="1"/>
</dbReference>
<keyword evidence="2" id="KW-1185">Reference proteome</keyword>
<dbReference type="EMBL" id="CP003167">
    <property type="protein sequence ID" value="AGB02086.1"/>
    <property type="molecule type" value="Genomic_DNA"/>
</dbReference>
<reference evidence="2" key="1">
    <citation type="submission" date="2011-12" db="EMBL/GenBank/DDBJ databases">
        <title>Complete sequence of Methanoregula formicicum SMSP.</title>
        <authorList>
            <person name="Lucas S."/>
            <person name="Han J."/>
            <person name="Lapidus A."/>
            <person name="Cheng J.-F."/>
            <person name="Goodwin L."/>
            <person name="Pitluck S."/>
            <person name="Peters L."/>
            <person name="Ovchinnikova G."/>
            <person name="Teshima H."/>
            <person name="Detter J.C."/>
            <person name="Han C."/>
            <person name="Tapia R."/>
            <person name="Land M."/>
            <person name="Hauser L."/>
            <person name="Kyrpides N."/>
            <person name="Ivanova N."/>
            <person name="Pagani I."/>
            <person name="Imachi H."/>
            <person name="Tamaki H."/>
            <person name="Sekiguchi Y."/>
            <person name="Kamagata Y."/>
            <person name="Cadillo-Quiroz H."/>
            <person name="Zinder S."/>
            <person name="Liu W.-T."/>
            <person name="Woyke T."/>
        </authorList>
    </citation>
    <scope>NUCLEOTIDE SEQUENCE [LARGE SCALE GENOMIC DNA]</scope>
    <source>
        <strain evidence="2">DSM 22288 / NBRC 105244 / SMSP</strain>
    </source>
</reference>
<dbReference type="InterPro" id="IPR004425">
    <property type="entry name" value="MJ0106-like"/>
</dbReference>
<accession>L0HE77</accession>
<sequence length="268" mass="28883">MTADAPELGDRISKKLDSVHADLVTIASKKDLNIISQPLPENGAVLLGFPGSGLVGTIALQYLVDQLEFEQVGSMNSRYFPPLAMMNKGLINDPVRIYAKNTGDMNLAAIVADIPIAPPICYEIANGIMEWLETFKPKEVLTIAGIVTNEPEKRVFSVATTPQALERIQDITLVLPIGSISGIASSILTECKARKIPAIGLLGETVNAPDPRASASTIEVLNKMYNLALETQPLIEQAVEIEQSMGKLAEEVQQSAETSPKKDLPMYG</sequence>